<dbReference type="Pfam" id="PF00455">
    <property type="entry name" value="DeoRC"/>
    <property type="match status" value="1"/>
</dbReference>
<evidence type="ECO:0000256" key="1">
    <source>
        <dbReference type="ARBA" id="ARBA00023015"/>
    </source>
</evidence>
<dbReference type="Proteomes" id="UP000532121">
    <property type="component" value="Unassembled WGS sequence"/>
</dbReference>
<dbReference type="SUPFAM" id="SSF100950">
    <property type="entry name" value="NagB/RpiA/CoA transferase-like"/>
    <property type="match status" value="1"/>
</dbReference>
<dbReference type="InterPro" id="IPR037171">
    <property type="entry name" value="NagB/RpiA_transferase-like"/>
</dbReference>
<proteinExistence type="predicted"/>
<organism evidence="4 5">
    <name type="scientific">Streptococcus ratti</name>
    <dbReference type="NCBI Taxonomy" id="1341"/>
    <lineage>
        <taxon>Bacteria</taxon>
        <taxon>Bacillati</taxon>
        <taxon>Bacillota</taxon>
        <taxon>Bacilli</taxon>
        <taxon>Lactobacillales</taxon>
        <taxon>Streptococcaceae</taxon>
        <taxon>Streptococcus</taxon>
    </lineage>
</organism>
<evidence type="ECO:0000259" key="3">
    <source>
        <dbReference type="PROSITE" id="PS51000"/>
    </source>
</evidence>
<keyword evidence="2" id="KW-0804">Transcription</keyword>
<dbReference type="GO" id="GO:0003700">
    <property type="term" value="F:DNA-binding transcription factor activity"/>
    <property type="evidence" value="ECO:0007669"/>
    <property type="project" value="InterPro"/>
</dbReference>
<comment type="caution">
    <text evidence="4">The sequence shown here is derived from an EMBL/GenBank/DDBJ whole genome shotgun (WGS) entry which is preliminary data.</text>
</comment>
<dbReference type="SMART" id="SM01134">
    <property type="entry name" value="DeoRC"/>
    <property type="match status" value="1"/>
</dbReference>
<dbReference type="InterPro" id="IPR050313">
    <property type="entry name" value="Carb_Metab_HTH_regulators"/>
</dbReference>
<dbReference type="Gene3D" id="3.40.50.1360">
    <property type="match status" value="1"/>
</dbReference>
<dbReference type="SUPFAM" id="SSF46785">
    <property type="entry name" value="Winged helix' DNA-binding domain"/>
    <property type="match status" value="1"/>
</dbReference>
<dbReference type="InterPro" id="IPR036388">
    <property type="entry name" value="WH-like_DNA-bd_sf"/>
</dbReference>
<accession>A0A7X9LFC0</accession>
<dbReference type="InterPro" id="IPR036390">
    <property type="entry name" value="WH_DNA-bd_sf"/>
</dbReference>
<evidence type="ECO:0000313" key="4">
    <source>
        <dbReference type="EMBL" id="NMD48815.1"/>
    </source>
</evidence>
<dbReference type="AlphaFoldDB" id="A0A7X9LFC0"/>
<sequence length="245" mass="27283">MIPYERQQKILEIIENKEIVKIDQLQELISGVSISTLRRDLKELEKARKIEALSGGAVKLNSTVREIPISQKSILNSDKKAKIAKIASREIADGDVIYLDSGSTCSALFEKIFDRRITIYTTNTDILAFREPIAAKIILLGGEYNPKTSSLKGSLTEENLDNLYFDKAFLGINGLSKASGGTTPTLAEAVKKRIVKEHSNHLFLLCDSSKFHKTSNVKAFDLKHLTVISDRFDSTINDIVTLKVK</sequence>
<dbReference type="Pfam" id="PF08220">
    <property type="entry name" value="HTH_DeoR"/>
    <property type="match status" value="1"/>
</dbReference>
<feature type="domain" description="HTH deoR-type" evidence="3">
    <location>
        <begin position="3"/>
        <end position="59"/>
    </location>
</feature>
<reference evidence="4 5" key="1">
    <citation type="submission" date="2020-04" db="EMBL/GenBank/DDBJ databases">
        <title>MicrobeNet Type strains.</title>
        <authorList>
            <person name="Nicholson A.C."/>
        </authorList>
    </citation>
    <scope>NUCLEOTIDE SEQUENCE [LARGE SCALE GENOMIC DNA]</scope>
    <source>
        <strain evidence="4 5">DSM 22768</strain>
    </source>
</reference>
<evidence type="ECO:0000313" key="5">
    <source>
        <dbReference type="Proteomes" id="UP000532121"/>
    </source>
</evidence>
<dbReference type="PROSITE" id="PS51000">
    <property type="entry name" value="HTH_DEOR_2"/>
    <property type="match status" value="1"/>
</dbReference>
<protein>
    <submittedName>
        <fullName evidence="4">DeoR/GlpR transcriptional regulator</fullName>
    </submittedName>
</protein>
<dbReference type="SMART" id="SM00420">
    <property type="entry name" value="HTH_DEOR"/>
    <property type="match status" value="1"/>
</dbReference>
<dbReference type="RefSeq" id="WP_003089422.1">
    <property type="nucleotide sequence ID" value="NZ_CP043405.1"/>
</dbReference>
<gene>
    <name evidence="4" type="ORF">HHO37_03790</name>
</gene>
<keyword evidence="1" id="KW-0805">Transcription regulation</keyword>
<name>A0A7X9LFC0_STRRT</name>
<dbReference type="InterPro" id="IPR014036">
    <property type="entry name" value="DeoR-like_C"/>
</dbReference>
<dbReference type="InterPro" id="IPR001034">
    <property type="entry name" value="DeoR_HTH"/>
</dbReference>
<dbReference type="PANTHER" id="PTHR30363:SF44">
    <property type="entry name" value="AGA OPERON TRANSCRIPTIONAL REPRESSOR-RELATED"/>
    <property type="match status" value="1"/>
</dbReference>
<dbReference type="PANTHER" id="PTHR30363">
    <property type="entry name" value="HTH-TYPE TRANSCRIPTIONAL REGULATOR SRLR-RELATED"/>
    <property type="match status" value="1"/>
</dbReference>
<dbReference type="EMBL" id="JABASA010000006">
    <property type="protein sequence ID" value="NMD48815.1"/>
    <property type="molecule type" value="Genomic_DNA"/>
</dbReference>
<evidence type="ECO:0000256" key="2">
    <source>
        <dbReference type="ARBA" id="ARBA00023163"/>
    </source>
</evidence>
<dbReference type="Gene3D" id="1.10.10.10">
    <property type="entry name" value="Winged helix-like DNA-binding domain superfamily/Winged helix DNA-binding domain"/>
    <property type="match status" value="1"/>
</dbReference>